<protein>
    <recommendedName>
        <fullName evidence="3">DUF6677 domain-containing protein</fullName>
    </recommendedName>
</protein>
<feature type="transmembrane region" description="Helical" evidence="2">
    <location>
        <begin position="42"/>
        <end position="65"/>
    </location>
</feature>
<feature type="domain" description="DUF6677" evidence="3">
    <location>
        <begin position="19"/>
        <end position="162"/>
    </location>
</feature>
<dbReference type="EMBL" id="CP036433">
    <property type="protein sequence ID" value="QDU96941.1"/>
    <property type="molecule type" value="Genomic_DNA"/>
</dbReference>
<dbReference type="AlphaFoldDB" id="A0A518DYR4"/>
<proteinExistence type="predicted"/>
<reference evidence="4 5" key="1">
    <citation type="submission" date="2019-02" db="EMBL/GenBank/DDBJ databases">
        <title>Deep-cultivation of Planctomycetes and their phenomic and genomic characterization uncovers novel biology.</title>
        <authorList>
            <person name="Wiegand S."/>
            <person name="Jogler M."/>
            <person name="Boedeker C."/>
            <person name="Pinto D."/>
            <person name="Vollmers J."/>
            <person name="Rivas-Marin E."/>
            <person name="Kohn T."/>
            <person name="Peeters S.H."/>
            <person name="Heuer A."/>
            <person name="Rast P."/>
            <person name="Oberbeckmann S."/>
            <person name="Bunk B."/>
            <person name="Jeske O."/>
            <person name="Meyerdierks A."/>
            <person name="Storesund J.E."/>
            <person name="Kallscheuer N."/>
            <person name="Luecker S."/>
            <person name="Lage O.M."/>
            <person name="Pohl T."/>
            <person name="Merkel B.J."/>
            <person name="Hornburger P."/>
            <person name="Mueller R.-W."/>
            <person name="Bruemmer F."/>
            <person name="Labrenz M."/>
            <person name="Spormann A.M."/>
            <person name="Op den Camp H."/>
            <person name="Overmann J."/>
            <person name="Amann R."/>
            <person name="Jetten M.S.M."/>
            <person name="Mascher T."/>
            <person name="Medema M.H."/>
            <person name="Devos D.P."/>
            <person name="Kaster A.-K."/>
            <person name="Ovreas L."/>
            <person name="Rohde M."/>
            <person name="Galperin M.Y."/>
            <person name="Jogler C."/>
        </authorList>
    </citation>
    <scope>NUCLEOTIDE SEQUENCE [LARGE SCALE GENOMIC DNA]</scope>
    <source>
        <strain evidence="4 5">Pla85_3_4</strain>
    </source>
</reference>
<accession>A0A518DYR4</accession>
<keyword evidence="2" id="KW-0812">Transmembrane</keyword>
<dbReference type="KEGG" id="lcre:Pla8534_47660"/>
<name>A0A518DYR4_9BACT</name>
<evidence type="ECO:0000313" key="4">
    <source>
        <dbReference type="EMBL" id="QDU96941.1"/>
    </source>
</evidence>
<feature type="compositionally biased region" description="Acidic residues" evidence="1">
    <location>
        <begin position="171"/>
        <end position="185"/>
    </location>
</feature>
<dbReference type="Proteomes" id="UP000317648">
    <property type="component" value="Chromosome"/>
</dbReference>
<evidence type="ECO:0000256" key="1">
    <source>
        <dbReference type="SAM" id="MobiDB-lite"/>
    </source>
</evidence>
<keyword evidence="2" id="KW-0472">Membrane</keyword>
<gene>
    <name evidence="4" type="ORF">Pla8534_47660</name>
</gene>
<keyword evidence="2" id="KW-1133">Transmembrane helix</keyword>
<keyword evidence="5" id="KW-1185">Reference proteome</keyword>
<dbReference type="OrthoDB" id="281398at2"/>
<dbReference type="Pfam" id="PF20382">
    <property type="entry name" value="DUF6677"/>
    <property type="match status" value="1"/>
</dbReference>
<organism evidence="4 5">
    <name type="scientific">Lignipirellula cremea</name>
    <dbReference type="NCBI Taxonomy" id="2528010"/>
    <lineage>
        <taxon>Bacteria</taxon>
        <taxon>Pseudomonadati</taxon>
        <taxon>Planctomycetota</taxon>
        <taxon>Planctomycetia</taxon>
        <taxon>Pirellulales</taxon>
        <taxon>Pirellulaceae</taxon>
        <taxon>Lignipirellula</taxon>
    </lineage>
</organism>
<evidence type="ECO:0000259" key="3">
    <source>
        <dbReference type="Pfam" id="PF20382"/>
    </source>
</evidence>
<sequence length="185" mass="20471">MDAEPSPTPFDVDLRDQNVAAFFAWLWPGAGHLYQRRYAKGALFMICILSTWFFGLALGGGHVVYASWNKMDRRWQYICQLGVGAPAFPAMVQNVLVGKGFEPITEIMAPPMRPNEPNGSDRLADWNYTFHNFFELGTLYTVVAGLLNILAIYDAYAGPVAPLEPGKPPDDENDDEPAASDEVPS</sequence>
<feature type="region of interest" description="Disordered" evidence="1">
    <location>
        <begin position="162"/>
        <end position="185"/>
    </location>
</feature>
<evidence type="ECO:0000313" key="5">
    <source>
        <dbReference type="Proteomes" id="UP000317648"/>
    </source>
</evidence>
<dbReference type="InterPro" id="IPR046499">
    <property type="entry name" value="DUF6677"/>
</dbReference>
<evidence type="ECO:0000256" key="2">
    <source>
        <dbReference type="SAM" id="Phobius"/>
    </source>
</evidence>
<dbReference type="RefSeq" id="WP_145055666.1">
    <property type="nucleotide sequence ID" value="NZ_CP036433.1"/>
</dbReference>